<sequence length="191" mass="20163">MKMKYFYTLALAVAAVATIGLSPAHAADAAEASGMLADIASIVVQANQNLATVAGSGDVDAIAEASARADAIDSIMAEAIESYSALEKAKEGGDEDAADASYEDCASALRRATEALSGAIPEETAQSKHAKWKEGQKNTGGGPGRAYDPPNPYFVPWHTQNLQDFYQGIFDKFYATSPHGGRYWEKPATPE</sequence>
<proteinExistence type="predicted"/>
<evidence type="ECO:0000313" key="3">
    <source>
        <dbReference type="EMBL" id="VGO21360.1"/>
    </source>
</evidence>
<evidence type="ECO:0000256" key="2">
    <source>
        <dbReference type="SAM" id="SignalP"/>
    </source>
</evidence>
<keyword evidence="4" id="KW-1185">Reference proteome</keyword>
<name>A0A6C2UM59_9BACT</name>
<feature type="chain" id="PRO_5025502039" evidence="2">
    <location>
        <begin position="27"/>
        <end position="191"/>
    </location>
</feature>
<dbReference type="Proteomes" id="UP000346198">
    <property type="component" value="Unassembled WGS sequence"/>
</dbReference>
<evidence type="ECO:0000256" key="1">
    <source>
        <dbReference type="SAM" id="MobiDB-lite"/>
    </source>
</evidence>
<dbReference type="AlphaFoldDB" id="A0A6C2UM59"/>
<dbReference type="EMBL" id="CAAHFH010000002">
    <property type="protein sequence ID" value="VGO21360.1"/>
    <property type="molecule type" value="Genomic_DNA"/>
</dbReference>
<organism evidence="3 4">
    <name type="scientific">Pontiella sulfatireligans</name>
    <dbReference type="NCBI Taxonomy" id="2750658"/>
    <lineage>
        <taxon>Bacteria</taxon>
        <taxon>Pseudomonadati</taxon>
        <taxon>Kiritimatiellota</taxon>
        <taxon>Kiritimatiellia</taxon>
        <taxon>Kiritimatiellales</taxon>
        <taxon>Pontiellaceae</taxon>
        <taxon>Pontiella</taxon>
    </lineage>
</organism>
<dbReference type="RefSeq" id="WP_136062837.1">
    <property type="nucleotide sequence ID" value="NZ_CAAHFH010000002.1"/>
</dbReference>
<reference evidence="3 4" key="1">
    <citation type="submission" date="2019-04" db="EMBL/GenBank/DDBJ databases">
        <authorList>
            <person name="Van Vliet M D."/>
        </authorList>
    </citation>
    <scope>NUCLEOTIDE SEQUENCE [LARGE SCALE GENOMIC DNA]</scope>
    <source>
        <strain evidence="3 4">F21</strain>
    </source>
</reference>
<accession>A0A6C2UM59</accession>
<keyword evidence="2" id="KW-0732">Signal</keyword>
<gene>
    <name evidence="3" type="ORF">SCARR_03432</name>
</gene>
<feature type="signal peptide" evidence="2">
    <location>
        <begin position="1"/>
        <end position="26"/>
    </location>
</feature>
<protein>
    <submittedName>
        <fullName evidence="3">Uncharacterized protein</fullName>
    </submittedName>
</protein>
<evidence type="ECO:0000313" key="4">
    <source>
        <dbReference type="Proteomes" id="UP000346198"/>
    </source>
</evidence>
<feature type="region of interest" description="Disordered" evidence="1">
    <location>
        <begin position="119"/>
        <end position="147"/>
    </location>
</feature>